<dbReference type="Pfam" id="PF16199">
    <property type="entry name" value="Radical_SAM_C"/>
    <property type="match status" value="1"/>
</dbReference>
<sequence>MYRHPGKKAHAHGLDVCAHLIAGLPGETADDFLESVRFLNNQPIAGIKFHNLFVGKGTPLTKLYEAGEYKPIKQNEYISILVEAISILRTDIVIHRLKADAVPGELIAPEWVRMKRKVLNEIEKAMK</sequence>
<dbReference type="PANTHER" id="PTHR11135:SF1">
    <property type="entry name" value="PROTEIN YHCC"/>
    <property type="match status" value="1"/>
</dbReference>
<organism evidence="7 8">
    <name type="scientific">Aduncisulcus paluster</name>
    <dbReference type="NCBI Taxonomy" id="2918883"/>
    <lineage>
        <taxon>Eukaryota</taxon>
        <taxon>Metamonada</taxon>
        <taxon>Carpediemonas-like organisms</taxon>
        <taxon>Aduncisulcus</taxon>
    </lineage>
</organism>
<evidence type="ECO:0000313" key="8">
    <source>
        <dbReference type="Proteomes" id="UP001057375"/>
    </source>
</evidence>
<keyword evidence="1" id="KW-0004">4Fe-4S</keyword>
<evidence type="ECO:0000256" key="4">
    <source>
        <dbReference type="ARBA" id="ARBA00023004"/>
    </source>
</evidence>
<accession>A0ABQ5KE58</accession>
<feature type="non-terminal residue" evidence="7">
    <location>
        <position position="127"/>
    </location>
</feature>
<dbReference type="Proteomes" id="UP001057375">
    <property type="component" value="Unassembled WGS sequence"/>
</dbReference>
<feature type="domain" description="Radical SAM C-terminal extension" evidence="6">
    <location>
        <begin position="45"/>
        <end position="127"/>
    </location>
</feature>
<evidence type="ECO:0000259" key="6">
    <source>
        <dbReference type="Pfam" id="PF16199"/>
    </source>
</evidence>
<name>A0ABQ5KE58_9EUKA</name>
<dbReference type="InterPro" id="IPR032432">
    <property type="entry name" value="Radical_SAM_C"/>
</dbReference>
<comment type="caution">
    <text evidence="7">The sequence shown here is derived from an EMBL/GenBank/DDBJ whole genome shotgun (WGS) entry which is preliminary data.</text>
</comment>
<keyword evidence="3" id="KW-0479">Metal-binding</keyword>
<keyword evidence="8" id="KW-1185">Reference proteome</keyword>
<gene>
    <name evidence="7" type="ORF">ADUPG1_001419</name>
</gene>
<dbReference type="InterPro" id="IPR058240">
    <property type="entry name" value="rSAM_sf"/>
</dbReference>
<evidence type="ECO:0000256" key="5">
    <source>
        <dbReference type="ARBA" id="ARBA00023014"/>
    </source>
</evidence>
<dbReference type="InterPro" id="IPR039661">
    <property type="entry name" value="ELP3"/>
</dbReference>
<reference evidence="7" key="1">
    <citation type="submission" date="2022-03" db="EMBL/GenBank/DDBJ databases">
        <title>Draft genome sequence of Aduncisulcus paluster, a free-living microaerophilic Fornicata.</title>
        <authorList>
            <person name="Yuyama I."/>
            <person name="Kume K."/>
            <person name="Tamura T."/>
            <person name="Inagaki Y."/>
            <person name="Hashimoto T."/>
        </authorList>
    </citation>
    <scope>NUCLEOTIDE SEQUENCE</scope>
    <source>
        <strain evidence="7">NY0171</strain>
    </source>
</reference>
<dbReference type="Gene3D" id="3.20.20.70">
    <property type="entry name" value="Aldolase class I"/>
    <property type="match status" value="1"/>
</dbReference>
<keyword evidence="2" id="KW-0949">S-adenosyl-L-methionine</keyword>
<protein>
    <submittedName>
        <fullName evidence="7">Multi-domain containing protein</fullName>
    </submittedName>
</protein>
<dbReference type="InterPro" id="IPR013785">
    <property type="entry name" value="Aldolase_TIM"/>
</dbReference>
<evidence type="ECO:0000256" key="3">
    <source>
        <dbReference type="ARBA" id="ARBA00022723"/>
    </source>
</evidence>
<dbReference type="EMBL" id="BQXS01001163">
    <property type="protein sequence ID" value="GKT30186.1"/>
    <property type="molecule type" value="Genomic_DNA"/>
</dbReference>
<evidence type="ECO:0000256" key="1">
    <source>
        <dbReference type="ARBA" id="ARBA00022485"/>
    </source>
</evidence>
<evidence type="ECO:0000256" key="2">
    <source>
        <dbReference type="ARBA" id="ARBA00022691"/>
    </source>
</evidence>
<keyword evidence="4" id="KW-0408">Iron</keyword>
<dbReference type="SUPFAM" id="SSF102114">
    <property type="entry name" value="Radical SAM enzymes"/>
    <property type="match status" value="1"/>
</dbReference>
<proteinExistence type="predicted"/>
<evidence type="ECO:0000313" key="7">
    <source>
        <dbReference type="EMBL" id="GKT30186.1"/>
    </source>
</evidence>
<dbReference type="PANTHER" id="PTHR11135">
    <property type="entry name" value="HISTONE ACETYLTRANSFERASE-RELATED"/>
    <property type="match status" value="1"/>
</dbReference>
<keyword evidence="5" id="KW-0411">Iron-sulfur</keyword>